<keyword evidence="13" id="KW-0175">Coiled coil</keyword>
<comment type="cofactor">
    <cofactor evidence="12">
        <name>Zn(2+)</name>
        <dbReference type="ChEBI" id="CHEBI:29105"/>
    </cofactor>
    <text evidence="12">Binds 1 zinc ion per subunit.</text>
</comment>
<evidence type="ECO:0000256" key="10">
    <source>
        <dbReference type="ARBA" id="ARBA00022917"/>
    </source>
</evidence>
<protein>
    <recommendedName>
        <fullName evidence="12">Alanine--tRNA ligase</fullName>
        <ecNumber evidence="12">6.1.1.7</ecNumber>
    </recommendedName>
    <alternativeName>
        <fullName evidence="12">Alanyl-tRNA synthetase</fullName>
        <shortName evidence="12">AlaRS</shortName>
    </alternativeName>
</protein>
<dbReference type="FunFam" id="3.10.310.40:FF:000001">
    <property type="entry name" value="Alanine--tRNA ligase"/>
    <property type="match status" value="1"/>
</dbReference>
<dbReference type="SMART" id="SM00863">
    <property type="entry name" value="tRNA_SAD"/>
    <property type="match status" value="1"/>
</dbReference>
<dbReference type="GO" id="GO:0045892">
    <property type="term" value="P:negative regulation of DNA-templated transcription"/>
    <property type="evidence" value="ECO:0007669"/>
    <property type="project" value="TreeGrafter"/>
</dbReference>
<evidence type="ECO:0000256" key="8">
    <source>
        <dbReference type="ARBA" id="ARBA00022840"/>
    </source>
</evidence>
<dbReference type="GO" id="GO:0006419">
    <property type="term" value="P:alanyl-tRNA aminoacylation"/>
    <property type="evidence" value="ECO:0007669"/>
    <property type="project" value="UniProtKB-UniRule"/>
</dbReference>
<keyword evidence="6 12" id="KW-0547">Nucleotide-binding</keyword>
<feature type="binding site" evidence="12">
    <location>
        <position position="668"/>
    </location>
    <ligand>
        <name>Zn(2+)</name>
        <dbReference type="ChEBI" id="CHEBI:29105"/>
    </ligand>
</feature>
<comment type="catalytic activity">
    <reaction evidence="12">
        <text>tRNA(Ala) + L-alanine + ATP = L-alanyl-tRNA(Ala) + AMP + diphosphate</text>
        <dbReference type="Rhea" id="RHEA:12540"/>
        <dbReference type="Rhea" id="RHEA-COMP:9657"/>
        <dbReference type="Rhea" id="RHEA-COMP:9923"/>
        <dbReference type="ChEBI" id="CHEBI:30616"/>
        <dbReference type="ChEBI" id="CHEBI:33019"/>
        <dbReference type="ChEBI" id="CHEBI:57972"/>
        <dbReference type="ChEBI" id="CHEBI:78442"/>
        <dbReference type="ChEBI" id="CHEBI:78497"/>
        <dbReference type="ChEBI" id="CHEBI:456215"/>
        <dbReference type="EC" id="6.1.1.7"/>
    </reaction>
</comment>
<keyword evidence="8 12" id="KW-0067">ATP-binding</keyword>
<dbReference type="FunFam" id="3.30.54.20:FF:000001">
    <property type="entry name" value="Alanine--tRNA ligase"/>
    <property type="match status" value="1"/>
</dbReference>
<gene>
    <name evidence="12 15" type="primary">alaS</name>
    <name evidence="15" type="ORF">C666_04615</name>
</gene>
<dbReference type="InterPro" id="IPR045864">
    <property type="entry name" value="aa-tRNA-synth_II/BPL/LPL"/>
</dbReference>
<name>N6Y6K5_THAL4</name>
<evidence type="ECO:0000256" key="9">
    <source>
        <dbReference type="ARBA" id="ARBA00022884"/>
    </source>
</evidence>
<keyword evidence="16" id="KW-1185">Reference proteome</keyword>
<dbReference type="FunFam" id="2.40.30.130:FF:000001">
    <property type="entry name" value="Alanine--tRNA ligase"/>
    <property type="match status" value="1"/>
</dbReference>
<dbReference type="InterPro" id="IPR018162">
    <property type="entry name" value="Ala-tRNA-ligase_IIc_anticod-bd"/>
</dbReference>
<dbReference type="InterPro" id="IPR003156">
    <property type="entry name" value="DHHA1_dom"/>
</dbReference>
<accession>N6Y6K5</accession>
<evidence type="ECO:0000256" key="11">
    <source>
        <dbReference type="ARBA" id="ARBA00023146"/>
    </source>
</evidence>
<comment type="function">
    <text evidence="12">Catalyzes the attachment of alanine to tRNA(Ala) in a two-step reaction: alanine is first activated by ATP to form Ala-AMP and then transferred to the acceptor end of tRNA(Ala). Also edits incorrectly charged Ser-tRNA(Ala) and Gly-tRNA(Ala) via its editing domain.</text>
</comment>
<dbReference type="GO" id="GO:0004813">
    <property type="term" value="F:alanine-tRNA ligase activity"/>
    <property type="evidence" value="ECO:0007669"/>
    <property type="project" value="UniProtKB-UniRule"/>
</dbReference>
<dbReference type="Pfam" id="PF01411">
    <property type="entry name" value="tRNA-synt_2c"/>
    <property type="match status" value="1"/>
</dbReference>
<evidence type="ECO:0000256" key="2">
    <source>
        <dbReference type="ARBA" id="ARBA00008226"/>
    </source>
</evidence>
<dbReference type="Gene3D" id="3.30.930.10">
    <property type="entry name" value="Bira Bifunctional Protein, Domain 2"/>
    <property type="match status" value="1"/>
</dbReference>
<dbReference type="GO" id="GO:0002161">
    <property type="term" value="F:aminoacyl-tRNA deacylase activity"/>
    <property type="evidence" value="ECO:0007669"/>
    <property type="project" value="TreeGrafter"/>
</dbReference>
<dbReference type="GO" id="GO:0005524">
    <property type="term" value="F:ATP binding"/>
    <property type="evidence" value="ECO:0007669"/>
    <property type="project" value="UniProtKB-UniRule"/>
</dbReference>
<dbReference type="SUPFAM" id="SSF50447">
    <property type="entry name" value="Translation proteins"/>
    <property type="match status" value="1"/>
</dbReference>
<keyword evidence="7 12" id="KW-0862">Zinc</keyword>
<evidence type="ECO:0000313" key="16">
    <source>
        <dbReference type="Proteomes" id="UP000013232"/>
    </source>
</evidence>
<feature type="domain" description="Alanyl-transfer RNA synthetases family profile" evidence="14">
    <location>
        <begin position="1"/>
        <end position="707"/>
    </location>
</feature>
<evidence type="ECO:0000256" key="7">
    <source>
        <dbReference type="ARBA" id="ARBA00022833"/>
    </source>
</evidence>
<evidence type="ECO:0000313" key="15">
    <source>
        <dbReference type="EMBL" id="ENO89826.1"/>
    </source>
</evidence>
<dbReference type="Gene3D" id="2.40.30.130">
    <property type="match status" value="1"/>
</dbReference>
<organism evidence="15 16">
    <name type="scientific">Thauera linaloolentis (strain DSM 12138 / JCM 21573 / CCUG 41526 / CIP 105981 / IAM 15112 / NBRC 102519 / 47Lol)</name>
    <dbReference type="NCBI Taxonomy" id="1123367"/>
    <lineage>
        <taxon>Bacteria</taxon>
        <taxon>Pseudomonadati</taxon>
        <taxon>Pseudomonadota</taxon>
        <taxon>Betaproteobacteria</taxon>
        <taxon>Rhodocyclales</taxon>
        <taxon>Zoogloeaceae</taxon>
        <taxon>Thauera</taxon>
    </lineage>
</organism>
<dbReference type="InterPro" id="IPR002318">
    <property type="entry name" value="Ala-tRNA-lgiase_IIc"/>
</dbReference>
<dbReference type="RefSeq" id="WP_004334410.1">
    <property type="nucleotide sequence ID" value="NZ_AMXE01000009.1"/>
</dbReference>
<dbReference type="PROSITE" id="PS50860">
    <property type="entry name" value="AA_TRNA_LIGASE_II_ALA"/>
    <property type="match status" value="1"/>
</dbReference>
<keyword evidence="4 12" id="KW-0436">Ligase</keyword>
<comment type="similarity">
    <text evidence="2 12">Belongs to the class-II aminoacyl-tRNA synthetase family.</text>
</comment>
<comment type="domain">
    <text evidence="12">Consists of three domains; the N-terminal catalytic domain, the editing domain and the C-terminal C-Ala domain. The editing domain removes incorrectly charged amino acids, while the C-Ala domain, along with tRNA(Ala), serves as a bridge to cooperatively bring together the editing and aminoacylation centers thus stimulating deacylation of misacylated tRNAs.</text>
</comment>
<dbReference type="InterPro" id="IPR018165">
    <property type="entry name" value="Ala-tRNA-synth_IIc_core"/>
</dbReference>
<feature type="binding site" evidence="12">
    <location>
        <position position="567"/>
    </location>
    <ligand>
        <name>Zn(2+)</name>
        <dbReference type="ChEBI" id="CHEBI:29105"/>
    </ligand>
</feature>
<dbReference type="PANTHER" id="PTHR11777">
    <property type="entry name" value="ALANYL-TRNA SYNTHETASE"/>
    <property type="match status" value="1"/>
</dbReference>
<dbReference type="NCBIfam" id="TIGR00344">
    <property type="entry name" value="alaS"/>
    <property type="match status" value="1"/>
</dbReference>
<dbReference type="GO" id="GO:0005829">
    <property type="term" value="C:cytosol"/>
    <property type="evidence" value="ECO:0007669"/>
    <property type="project" value="TreeGrafter"/>
</dbReference>
<dbReference type="InterPro" id="IPR050058">
    <property type="entry name" value="Ala-tRNA_ligase"/>
</dbReference>
<dbReference type="Gene3D" id="6.10.250.550">
    <property type="match status" value="1"/>
</dbReference>
<reference evidence="15 16" key="1">
    <citation type="submission" date="2012-09" db="EMBL/GenBank/DDBJ databases">
        <title>Draft Genome Sequences of 6 Strains from Genus Thauera.</title>
        <authorList>
            <person name="Liu B."/>
            <person name="Shapleigh J.P."/>
            <person name="Frostegard A.H."/>
        </authorList>
    </citation>
    <scope>NUCLEOTIDE SEQUENCE [LARGE SCALE GENOMIC DNA]</scope>
    <source>
        <strain evidence="16">47Lol / DSM 12138</strain>
    </source>
</reference>
<dbReference type="InterPro" id="IPR018164">
    <property type="entry name" value="Ala-tRNA-synth_IIc_N"/>
</dbReference>
<evidence type="ECO:0000256" key="13">
    <source>
        <dbReference type="SAM" id="Coils"/>
    </source>
</evidence>
<dbReference type="Gene3D" id="3.10.310.40">
    <property type="match status" value="1"/>
</dbReference>
<dbReference type="EC" id="6.1.1.7" evidence="12"/>
<dbReference type="GO" id="GO:0000049">
    <property type="term" value="F:tRNA binding"/>
    <property type="evidence" value="ECO:0007669"/>
    <property type="project" value="UniProtKB-KW"/>
</dbReference>
<evidence type="ECO:0000256" key="5">
    <source>
        <dbReference type="ARBA" id="ARBA00022723"/>
    </source>
</evidence>
<dbReference type="SUPFAM" id="SSF55186">
    <property type="entry name" value="ThrRS/AlaRS common domain"/>
    <property type="match status" value="1"/>
</dbReference>
<dbReference type="InterPro" id="IPR018163">
    <property type="entry name" value="Thr/Ala-tRNA-synth_IIc_edit"/>
</dbReference>
<dbReference type="InterPro" id="IPR012947">
    <property type="entry name" value="tRNA_SAD"/>
</dbReference>
<proteinExistence type="inferred from homology"/>
<dbReference type="STRING" id="1123367.GCA_000621305_03102"/>
<keyword evidence="9 12" id="KW-0694">RNA-binding</keyword>
<evidence type="ECO:0000256" key="6">
    <source>
        <dbReference type="ARBA" id="ARBA00022741"/>
    </source>
</evidence>
<feature type="coiled-coil region" evidence="13">
    <location>
        <begin position="730"/>
        <end position="757"/>
    </location>
</feature>
<dbReference type="AlphaFoldDB" id="N6Y6K5"/>
<evidence type="ECO:0000259" key="14">
    <source>
        <dbReference type="PROSITE" id="PS50860"/>
    </source>
</evidence>
<evidence type="ECO:0000256" key="12">
    <source>
        <dbReference type="HAMAP-Rule" id="MF_00036"/>
    </source>
</evidence>
<dbReference type="PRINTS" id="PR00980">
    <property type="entry name" value="TRNASYNTHALA"/>
</dbReference>
<sequence>MKSAEIRDAFLKFFESKGHQIVASSSLVPHEDPTLLFTNAGMNQFKDVFLGFDKRPYSRATTSQKCVRAGGKHNDLENVGYTARHHTFFEMLGNFSFGDYFKRDAIAYAWELLTEVFKLPKDKLWVTVYAEDDEAYGIWTKEVGVAAERVIRIGDNKGARYASDNFWMMGDTGPCGPCTEIFYDHGEHIWGGPPGSPDEDGDRYIEIWNNVFMQFNRDEQGVMHPLPKPSVDTGMGLERISAVLQGVHANYEIDLFQALIRAAARETSGNDIDSPSLKVLADHIRACSFLIADGVIPGNEGRGYVLRRIIRRAIRHGYKLGARAAFFHRLVPDLVAEMGTAYPELKDGERRIMDVLRQEEERFFATIENGMAIVEAELDAMEKAGNKVFDGDTAFKLHDTYGFPLDLTADICREREVTVDAAAFDAAMARQKEQARAAGKFKMAANLEYDGPETIFHGYERLEEKGNILALYKDGAAVNELFEGDMGVVVLDDTPFYAESGGQVGDRGELRAAGGIFGVEDTQKIQASVFGHHGVVRTGKLSVGQGVAARVDVAARAATARNHSVTHLMHKALRQVLGAHVQQKGSLVDPDKTRFDFAHTAPMTAEEIREVEEIVNREILANAATDARVMALDDAQKSGAMMLFGEKYADEVRVLTIGSSKELCGGTHVARTGDIGLFKIVAEGGVAAGIRRVEAITGENALHYMQEQERRVQGMSALLKVQPDEVAERVAGILDNVRALEKELARLKSKLAASQGDDLVSQAVEVGGIKVLAATLDGADVPTLRDTMDKLKDKLKTAAIVLASVADGKVSLIAGVTADSTARVKAGELVNFVAQQVGGKGGGRPDMAQAGGTQPENLPAALAGVREWVGSKL</sequence>
<keyword evidence="11 12" id="KW-0030">Aminoacyl-tRNA synthetase</keyword>
<keyword evidence="10 12" id="KW-0648">Protein biosynthesis</keyword>
<dbReference type="eggNOG" id="COG0013">
    <property type="taxonomic scope" value="Bacteria"/>
</dbReference>
<evidence type="ECO:0000256" key="3">
    <source>
        <dbReference type="ARBA" id="ARBA00022555"/>
    </source>
</evidence>
<dbReference type="Pfam" id="PF02272">
    <property type="entry name" value="DHHA1"/>
    <property type="match status" value="1"/>
</dbReference>
<dbReference type="Pfam" id="PF07973">
    <property type="entry name" value="tRNA_SAD"/>
    <property type="match status" value="1"/>
</dbReference>
<dbReference type="SUPFAM" id="SSF55681">
    <property type="entry name" value="Class II aaRS and biotin synthetases"/>
    <property type="match status" value="1"/>
</dbReference>
<keyword evidence="5 12" id="KW-0479">Metal-binding</keyword>
<dbReference type="Gene3D" id="3.30.54.20">
    <property type="match status" value="1"/>
</dbReference>
<evidence type="ECO:0000256" key="1">
    <source>
        <dbReference type="ARBA" id="ARBA00004496"/>
    </source>
</evidence>
<keyword evidence="3 12" id="KW-0820">tRNA-binding</keyword>
<dbReference type="GO" id="GO:0008270">
    <property type="term" value="F:zinc ion binding"/>
    <property type="evidence" value="ECO:0007669"/>
    <property type="project" value="UniProtKB-UniRule"/>
</dbReference>
<dbReference type="HAMAP" id="MF_00036_B">
    <property type="entry name" value="Ala_tRNA_synth_B"/>
    <property type="match status" value="1"/>
</dbReference>
<dbReference type="CDD" id="cd00673">
    <property type="entry name" value="AlaRS_core"/>
    <property type="match status" value="1"/>
</dbReference>
<dbReference type="InterPro" id="IPR009000">
    <property type="entry name" value="Transl_B-barrel_sf"/>
</dbReference>
<dbReference type="SUPFAM" id="SSF101353">
    <property type="entry name" value="Putative anticodon-binding domain of alanyl-tRNA synthetase (AlaRS)"/>
    <property type="match status" value="1"/>
</dbReference>
<dbReference type="FunFam" id="3.30.980.10:FF:000004">
    <property type="entry name" value="Alanine--tRNA ligase, cytoplasmic"/>
    <property type="match status" value="1"/>
</dbReference>
<dbReference type="Proteomes" id="UP000013232">
    <property type="component" value="Unassembled WGS sequence"/>
</dbReference>
<dbReference type="OrthoDB" id="9803884at2"/>
<feature type="binding site" evidence="12">
    <location>
        <position position="563"/>
    </location>
    <ligand>
        <name>Zn(2+)</name>
        <dbReference type="ChEBI" id="CHEBI:29105"/>
    </ligand>
</feature>
<dbReference type="Gene3D" id="3.30.980.10">
    <property type="entry name" value="Threonyl-trna Synthetase, Chain A, domain 2"/>
    <property type="match status" value="1"/>
</dbReference>
<keyword evidence="12" id="KW-0963">Cytoplasm</keyword>
<dbReference type="PANTHER" id="PTHR11777:SF9">
    <property type="entry name" value="ALANINE--TRNA LIGASE, CYTOPLASMIC"/>
    <property type="match status" value="1"/>
</dbReference>
<comment type="caution">
    <text evidence="15">The sequence shown here is derived from an EMBL/GenBank/DDBJ whole genome shotgun (WGS) entry which is preliminary data.</text>
</comment>
<dbReference type="FunFam" id="3.30.930.10:FF:000004">
    <property type="entry name" value="Alanine--tRNA ligase"/>
    <property type="match status" value="1"/>
</dbReference>
<evidence type="ECO:0000256" key="4">
    <source>
        <dbReference type="ARBA" id="ARBA00022598"/>
    </source>
</evidence>
<dbReference type="EMBL" id="AMXE01000009">
    <property type="protein sequence ID" value="ENO89826.1"/>
    <property type="molecule type" value="Genomic_DNA"/>
</dbReference>
<feature type="binding site" evidence="12">
    <location>
        <position position="664"/>
    </location>
    <ligand>
        <name>Zn(2+)</name>
        <dbReference type="ChEBI" id="CHEBI:29105"/>
    </ligand>
</feature>
<dbReference type="InterPro" id="IPR023033">
    <property type="entry name" value="Ala_tRNA_ligase_euk/bac"/>
</dbReference>
<comment type="subcellular location">
    <subcellularLocation>
        <location evidence="1 12">Cytoplasm</location>
    </subcellularLocation>
</comment>